<keyword evidence="1" id="KW-1133">Transmembrane helix</keyword>
<sequence length="127" mass="13243">MPISPDPGPGIRVEISLTGDGSYNELRKWLRGDEDLDGVRVDTVGAPPLPGQMSGGAVEALIATVADPGLLGALFGAVGGWAAARASTRRTRIRVKVGDREVEVEGPALRDPEAVARRLHAELGEAP</sequence>
<organism evidence="2">
    <name type="scientific">Actinoplanes campanulatus</name>
    <dbReference type="NCBI Taxonomy" id="113559"/>
    <lineage>
        <taxon>Bacteria</taxon>
        <taxon>Bacillati</taxon>
        <taxon>Actinomycetota</taxon>
        <taxon>Actinomycetes</taxon>
        <taxon>Micromonosporales</taxon>
        <taxon>Micromonosporaceae</taxon>
        <taxon>Actinoplanes</taxon>
    </lineage>
</organism>
<reference evidence="2" key="1">
    <citation type="submission" date="2021-01" db="EMBL/GenBank/DDBJ databases">
        <title>Whole genome shotgun sequence of Actinoplanes capillaceus NBRC 16408.</title>
        <authorList>
            <person name="Komaki H."/>
            <person name="Tamura T."/>
        </authorList>
    </citation>
    <scope>NUCLEOTIDE SEQUENCE [LARGE SCALE GENOMIC DNA]</scope>
    <source>
        <strain evidence="2">NBRC 16408</strain>
    </source>
</reference>
<dbReference type="EMBL" id="BOMF01000127">
    <property type="protein sequence ID" value="GID49379.1"/>
    <property type="molecule type" value="Genomic_DNA"/>
</dbReference>
<name>A0ABQ3WT69_9ACTN</name>
<dbReference type="RefSeq" id="WP_204299498.1">
    <property type="nucleotide sequence ID" value="NZ_BAAAGQ010000021.1"/>
</dbReference>
<keyword evidence="1" id="KW-0472">Membrane</keyword>
<keyword evidence="1" id="KW-0812">Transmembrane</keyword>
<gene>
    <name evidence="2" type="ORF">Aca07nite_66540</name>
</gene>
<protein>
    <submittedName>
        <fullName evidence="2">Uncharacterized protein</fullName>
    </submittedName>
</protein>
<feature type="transmembrane region" description="Helical" evidence="1">
    <location>
        <begin position="60"/>
        <end position="84"/>
    </location>
</feature>
<evidence type="ECO:0000313" key="2">
    <source>
        <dbReference type="EMBL" id="GID49379.1"/>
    </source>
</evidence>
<dbReference type="Pfam" id="PF19953">
    <property type="entry name" value="EACC1"/>
    <property type="match status" value="1"/>
</dbReference>
<dbReference type="InterPro" id="IPR045428">
    <property type="entry name" value="EACC1"/>
</dbReference>
<proteinExistence type="predicted"/>
<evidence type="ECO:0000256" key="1">
    <source>
        <dbReference type="SAM" id="Phobius"/>
    </source>
</evidence>
<accession>A0ABQ3WT69</accession>
<comment type="caution">
    <text evidence="2">The sequence shown here is derived from an EMBL/GenBank/DDBJ whole genome shotgun (WGS) entry which is preliminary data.</text>
</comment>